<dbReference type="Pfam" id="PF13242">
    <property type="entry name" value="Hydrolase_like"/>
    <property type="match status" value="1"/>
</dbReference>
<dbReference type="OrthoDB" id="426235at2759"/>
<proteinExistence type="predicted"/>
<dbReference type="SUPFAM" id="SSF56784">
    <property type="entry name" value="HAD-like"/>
    <property type="match status" value="1"/>
</dbReference>
<evidence type="ECO:0008006" key="4">
    <source>
        <dbReference type="Google" id="ProtNLM"/>
    </source>
</evidence>
<dbReference type="InterPro" id="IPR023214">
    <property type="entry name" value="HAD_sf"/>
</dbReference>
<name>A0A2N3MZZ2_9PEZI</name>
<dbReference type="Proteomes" id="UP000233524">
    <property type="component" value="Unassembled WGS sequence"/>
</dbReference>
<dbReference type="EMBL" id="NLAX01001139">
    <property type="protein sequence ID" value="PKS05746.1"/>
    <property type="molecule type" value="Genomic_DNA"/>
</dbReference>
<accession>A0A2N3MZZ2</accession>
<feature type="region of interest" description="Disordered" evidence="1">
    <location>
        <begin position="1"/>
        <end position="20"/>
    </location>
</feature>
<protein>
    <recommendedName>
        <fullName evidence="4">HAD-like domain-containing protein</fullName>
    </recommendedName>
</protein>
<dbReference type="PANTHER" id="PTHR43885:SF1">
    <property type="entry name" value="SUPERFAMILY HYDROLASE, PUTATIVE (AFU_ORTHOLOGUE AFUA_4G13290)-RELATED"/>
    <property type="match status" value="1"/>
</dbReference>
<dbReference type="CDD" id="cd01427">
    <property type="entry name" value="HAD_like"/>
    <property type="match status" value="1"/>
</dbReference>
<dbReference type="VEuPathDB" id="FungiDB:jhhlp_007575"/>
<reference evidence="2 3" key="1">
    <citation type="journal article" date="2017" name="G3 (Bethesda)">
        <title>First Draft Genome Sequence of the Pathogenic Fungus Lomentospora prolificans (Formerly Scedosporium prolificans).</title>
        <authorList>
            <person name="Luo R."/>
            <person name="Zimin A."/>
            <person name="Workman R."/>
            <person name="Fan Y."/>
            <person name="Pertea G."/>
            <person name="Grossman N."/>
            <person name="Wear M.P."/>
            <person name="Jia B."/>
            <person name="Miller H."/>
            <person name="Casadevall A."/>
            <person name="Timp W."/>
            <person name="Zhang S.X."/>
            <person name="Salzberg S.L."/>
        </authorList>
    </citation>
    <scope>NUCLEOTIDE SEQUENCE [LARGE SCALE GENOMIC DNA]</scope>
    <source>
        <strain evidence="2 3">JHH-5317</strain>
    </source>
</reference>
<sequence>MAGTLASRGPKRFAPLRENSTSDAPKLQGIVFDMDGTLWYRGPLRAPTTDILHISTLPPSSQPAANKTLRDIETRYMYLQAPQPGLVPLIDYLDARRVRKAIWTRNWDRPVRSLLNRFLKGREFVVVTREWGGEPKPQPGGILSIAEGWGLWTGNEDGSGEGRPDASQLIMVGDSMDDMLGGRNAGAATVLLLNDHNGHVATSGMADLVINRLDDLIQVLEDGFVGSVEGVDASAGTV</sequence>
<dbReference type="SFLD" id="SFLDS00003">
    <property type="entry name" value="Haloacid_Dehalogenase"/>
    <property type="match status" value="1"/>
</dbReference>
<gene>
    <name evidence="2" type="ORF">jhhlp_007575</name>
</gene>
<dbReference type="SFLD" id="SFLDG01129">
    <property type="entry name" value="C1.5:_HAD__Beta-PGM__Phosphata"/>
    <property type="match status" value="1"/>
</dbReference>
<dbReference type="PANTHER" id="PTHR43885">
    <property type="entry name" value="HALOACID DEHALOGENASE-LIKE HYDROLASE"/>
    <property type="match status" value="1"/>
</dbReference>
<dbReference type="InterPro" id="IPR036412">
    <property type="entry name" value="HAD-like_sf"/>
</dbReference>
<comment type="caution">
    <text evidence="2">The sequence shown here is derived from an EMBL/GenBank/DDBJ whole genome shotgun (WGS) entry which is preliminary data.</text>
</comment>
<dbReference type="AlphaFoldDB" id="A0A2N3MZZ2"/>
<dbReference type="FunCoup" id="A0A2N3MZZ2">
    <property type="interactions" value="84"/>
</dbReference>
<keyword evidence="3" id="KW-1185">Reference proteome</keyword>
<organism evidence="2 3">
    <name type="scientific">Lomentospora prolificans</name>
    <dbReference type="NCBI Taxonomy" id="41688"/>
    <lineage>
        <taxon>Eukaryota</taxon>
        <taxon>Fungi</taxon>
        <taxon>Dikarya</taxon>
        <taxon>Ascomycota</taxon>
        <taxon>Pezizomycotina</taxon>
        <taxon>Sordariomycetes</taxon>
        <taxon>Hypocreomycetidae</taxon>
        <taxon>Microascales</taxon>
        <taxon>Microascaceae</taxon>
        <taxon>Lomentospora</taxon>
    </lineage>
</organism>
<dbReference type="Gene3D" id="3.40.50.1000">
    <property type="entry name" value="HAD superfamily/HAD-like"/>
    <property type="match status" value="1"/>
</dbReference>
<dbReference type="STRING" id="41688.A0A2N3MZZ2"/>
<dbReference type="InParanoid" id="A0A2N3MZZ2"/>
<evidence type="ECO:0000313" key="3">
    <source>
        <dbReference type="Proteomes" id="UP000233524"/>
    </source>
</evidence>
<evidence type="ECO:0000313" key="2">
    <source>
        <dbReference type="EMBL" id="PKS05746.1"/>
    </source>
</evidence>
<dbReference type="Gene3D" id="1.10.260.80">
    <property type="match status" value="1"/>
</dbReference>
<evidence type="ECO:0000256" key="1">
    <source>
        <dbReference type="SAM" id="MobiDB-lite"/>
    </source>
</evidence>